<gene>
    <name evidence="1" type="ORF">F2Q69_00031210</name>
</gene>
<evidence type="ECO:0000313" key="2">
    <source>
        <dbReference type="Proteomes" id="UP000712600"/>
    </source>
</evidence>
<organism evidence="1 2">
    <name type="scientific">Brassica cretica</name>
    <name type="common">Mustard</name>
    <dbReference type="NCBI Taxonomy" id="69181"/>
    <lineage>
        <taxon>Eukaryota</taxon>
        <taxon>Viridiplantae</taxon>
        <taxon>Streptophyta</taxon>
        <taxon>Embryophyta</taxon>
        <taxon>Tracheophyta</taxon>
        <taxon>Spermatophyta</taxon>
        <taxon>Magnoliopsida</taxon>
        <taxon>eudicotyledons</taxon>
        <taxon>Gunneridae</taxon>
        <taxon>Pentapetalae</taxon>
        <taxon>rosids</taxon>
        <taxon>malvids</taxon>
        <taxon>Brassicales</taxon>
        <taxon>Brassicaceae</taxon>
        <taxon>Brassiceae</taxon>
        <taxon>Brassica</taxon>
    </lineage>
</organism>
<sequence length="97" mass="11093">MNLHLHFENFVSGHLLVVVIDMNGTEIELGPSSSVVSTLHLQLWHTQCFCQAVEAEKAITELGYLDNTLNLFNFQNEAIFKRSRRLLQGTLLKTEMF</sequence>
<dbReference type="AlphaFoldDB" id="A0A8S9RUM5"/>
<dbReference type="Proteomes" id="UP000712600">
    <property type="component" value="Unassembled WGS sequence"/>
</dbReference>
<name>A0A8S9RUM5_BRACR</name>
<protein>
    <submittedName>
        <fullName evidence="1">Uncharacterized protein</fullName>
    </submittedName>
</protein>
<evidence type="ECO:0000313" key="1">
    <source>
        <dbReference type="EMBL" id="KAF3585011.1"/>
    </source>
</evidence>
<dbReference type="EMBL" id="QGKX02000088">
    <property type="protein sequence ID" value="KAF3585011.1"/>
    <property type="molecule type" value="Genomic_DNA"/>
</dbReference>
<comment type="caution">
    <text evidence="1">The sequence shown here is derived from an EMBL/GenBank/DDBJ whole genome shotgun (WGS) entry which is preliminary data.</text>
</comment>
<reference evidence="1" key="1">
    <citation type="submission" date="2019-12" db="EMBL/GenBank/DDBJ databases">
        <title>Genome sequencing and annotation of Brassica cretica.</title>
        <authorList>
            <person name="Studholme D.J."/>
            <person name="Sarris P."/>
        </authorList>
    </citation>
    <scope>NUCLEOTIDE SEQUENCE</scope>
    <source>
        <strain evidence="1">PFS-109/04</strain>
        <tissue evidence="1">Leaf</tissue>
    </source>
</reference>
<accession>A0A8S9RUM5</accession>
<proteinExistence type="predicted"/>